<dbReference type="Gene3D" id="3.40.50.1820">
    <property type="entry name" value="alpha/beta hydrolase"/>
    <property type="match status" value="2"/>
</dbReference>
<feature type="chain" id="PRO_5033986338" evidence="1">
    <location>
        <begin position="18"/>
        <end position="509"/>
    </location>
</feature>
<keyword evidence="3" id="KW-0378">Hydrolase</keyword>
<feature type="domain" description="Carboxylesterase type B" evidence="2">
    <location>
        <begin position="21"/>
        <end position="355"/>
    </location>
</feature>
<dbReference type="Proteomes" id="UP000623467">
    <property type="component" value="Unassembled WGS sequence"/>
</dbReference>
<name>A0A8H6Y1X3_9AGAR</name>
<keyword evidence="1" id="KW-0732">Signal</keyword>
<evidence type="ECO:0000313" key="3">
    <source>
        <dbReference type="EMBL" id="KAF7350909.1"/>
    </source>
</evidence>
<evidence type="ECO:0000313" key="4">
    <source>
        <dbReference type="Proteomes" id="UP000623467"/>
    </source>
</evidence>
<dbReference type="InterPro" id="IPR050309">
    <property type="entry name" value="Type-B_Carboxylest/Lipase"/>
</dbReference>
<dbReference type="GO" id="GO:0016787">
    <property type="term" value="F:hydrolase activity"/>
    <property type="evidence" value="ECO:0007669"/>
    <property type="project" value="UniProtKB-KW"/>
</dbReference>
<feature type="signal peptide" evidence="1">
    <location>
        <begin position="1"/>
        <end position="17"/>
    </location>
</feature>
<proteinExistence type="predicted"/>
<sequence length="509" mass="55198">MKLKLAFIAFAIPRVLGANTLTVQTSTGSYTGLIDPAFPNTRQFRSIAFAEPPVTSSRWLPPTALPKSTAHHYSFNFPASCPPFIAKGVSIFNGDQNDTSGLVGEATSEDCLYLAVWTPANATANSKLPVLFFMTGGGLQMGGVNIEWQLPTSWVERSQEHIVVTINYRLNIFGFPNARGLTDQNIGILDQRMALEWVRDNIASFGGDPSRIIQWGQSAGSQSVDFHSYAFFNDPIAQGYFLQSGTALLQNFDMDVGHTIFSFVAKHFGCDFPTDGAAELDCMRPVPFALIENFIGQYGDNGTQPALVFNVIADEKIIFSNYTARAAAGKLAKSPAIISNCANEHSSLYTYPVNNLTEGPYEPAVLALDLSVWVCPTATTTQLRNALDIPVFRYQHAGTYPNLNPLTWLGAYHASDLPMNFGTYGLLTDLGQTTPFEVAVSVSMQDHILAFVKDPHNGPQAIGWEPLNASAPNGGTLLRFGADGQVVQTINGVEVDGPCKGIGTYNQFP</sequence>
<keyword evidence="4" id="KW-1185">Reference proteome</keyword>
<dbReference type="AlphaFoldDB" id="A0A8H6Y1X3"/>
<dbReference type="EMBL" id="JACAZH010000014">
    <property type="protein sequence ID" value="KAF7350909.1"/>
    <property type="molecule type" value="Genomic_DNA"/>
</dbReference>
<protein>
    <submittedName>
        <fullName evidence="3">Alpha/beta-hydrolase</fullName>
    </submittedName>
</protein>
<gene>
    <name evidence="3" type="ORF">MSAN_01653000</name>
</gene>
<evidence type="ECO:0000259" key="2">
    <source>
        <dbReference type="Pfam" id="PF00135"/>
    </source>
</evidence>
<evidence type="ECO:0000256" key="1">
    <source>
        <dbReference type="SAM" id="SignalP"/>
    </source>
</evidence>
<comment type="caution">
    <text evidence="3">The sequence shown here is derived from an EMBL/GenBank/DDBJ whole genome shotgun (WGS) entry which is preliminary data.</text>
</comment>
<organism evidence="3 4">
    <name type="scientific">Mycena sanguinolenta</name>
    <dbReference type="NCBI Taxonomy" id="230812"/>
    <lineage>
        <taxon>Eukaryota</taxon>
        <taxon>Fungi</taxon>
        <taxon>Dikarya</taxon>
        <taxon>Basidiomycota</taxon>
        <taxon>Agaricomycotina</taxon>
        <taxon>Agaricomycetes</taxon>
        <taxon>Agaricomycetidae</taxon>
        <taxon>Agaricales</taxon>
        <taxon>Marasmiineae</taxon>
        <taxon>Mycenaceae</taxon>
        <taxon>Mycena</taxon>
    </lineage>
</organism>
<dbReference type="Pfam" id="PF00135">
    <property type="entry name" value="COesterase"/>
    <property type="match status" value="1"/>
</dbReference>
<dbReference type="OrthoDB" id="408631at2759"/>
<accession>A0A8H6Y1X3</accession>
<dbReference type="InterPro" id="IPR002018">
    <property type="entry name" value="CarbesteraseB"/>
</dbReference>
<dbReference type="SUPFAM" id="SSF53474">
    <property type="entry name" value="alpha/beta-Hydrolases"/>
    <property type="match status" value="1"/>
</dbReference>
<dbReference type="PANTHER" id="PTHR11559">
    <property type="entry name" value="CARBOXYLESTERASE"/>
    <property type="match status" value="1"/>
</dbReference>
<dbReference type="InterPro" id="IPR029058">
    <property type="entry name" value="AB_hydrolase_fold"/>
</dbReference>
<reference evidence="3" key="1">
    <citation type="submission" date="2020-05" db="EMBL/GenBank/DDBJ databases">
        <title>Mycena genomes resolve the evolution of fungal bioluminescence.</title>
        <authorList>
            <person name="Tsai I.J."/>
        </authorList>
    </citation>
    <scope>NUCLEOTIDE SEQUENCE</scope>
    <source>
        <strain evidence="3">160909Yilan</strain>
    </source>
</reference>